<dbReference type="EMBL" id="AGCU01057057">
    <property type="status" value="NOT_ANNOTATED_CDS"/>
    <property type="molecule type" value="Genomic_DNA"/>
</dbReference>
<dbReference type="GO" id="GO:0000802">
    <property type="term" value="C:transverse filament"/>
    <property type="evidence" value="ECO:0007669"/>
    <property type="project" value="Ensembl"/>
</dbReference>
<organism evidence="3 4">
    <name type="scientific">Pelodiscus sinensis</name>
    <name type="common">Chinese softshell turtle</name>
    <name type="synonym">Trionyx sinensis</name>
    <dbReference type="NCBI Taxonomy" id="13735"/>
    <lineage>
        <taxon>Eukaryota</taxon>
        <taxon>Metazoa</taxon>
        <taxon>Chordata</taxon>
        <taxon>Craniata</taxon>
        <taxon>Vertebrata</taxon>
        <taxon>Euteleostomi</taxon>
        <taxon>Archelosauria</taxon>
        <taxon>Testudinata</taxon>
        <taxon>Testudines</taxon>
        <taxon>Cryptodira</taxon>
        <taxon>Trionychia</taxon>
        <taxon>Trionychidae</taxon>
        <taxon>Pelodiscus</taxon>
    </lineage>
</organism>
<evidence type="ECO:0000256" key="1">
    <source>
        <dbReference type="SAM" id="Coils"/>
    </source>
</evidence>
<feature type="coiled-coil region" evidence="1">
    <location>
        <begin position="733"/>
        <end position="778"/>
    </location>
</feature>
<dbReference type="EMBL" id="AGCU01057056">
    <property type="status" value="NOT_ANNOTATED_CDS"/>
    <property type="molecule type" value="Genomic_DNA"/>
</dbReference>
<dbReference type="Proteomes" id="UP000007267">
    <property type="component" value="Unassembled WGS sequence"/>
</dbReference>
<dbReference type="EMBL" id="AGCU01057059">
    <property type="status" value="NOT_ANNOTATED_CDS"/>
    <property type="molecule type" value="Genomic_DNA"/>
</dbReference>
<keyword evidence="1" id="KW-0175">Coiled coil</keyword>
<gene>
    <name evidence="3" type="primary">SYCP1</name>
</gene>
<dbReference type="GO" id="GO:0000801">
    <property type="term" value="C:central element"/>
    <property type="evidence" value="ECO:0007669"/>
    <property type="project" value="Ensembl"/>
</dbReference>
<dbReference type="PANTHER" id="PTHR46918">
    <property type="entry name" value="SYNAPTONEMAL COMPLEX PROTEIN 1"/>
    <property type="match status" value="1"/>
</dbReference>
<reference evidence="3" key="3">
    <citation type="submission" date="2025-08" db="UniProtKB">
        <authorList>
            <consortium name="Ensembl"/>
        </authorList>
    </citation>
    <scope>IDENTIFICATION</scope>
</reference>
<dbReference type="InterPro" id="IPR008827">
    <property type="entry name" value="SYCP1"/>
</dbReference>
<dbReference type="EMBL" id="AGCU01057061">
    <property type="status" value="NOT_ANNOTATED_CDS"/>
    <property type="molecule type" value="Genomic_DNA"/>
</dbReference>
<dbReference type="Ensembl" id="ENSPSIT00000004101.1">
    <property type="protein sequence ID" value="ENSPSIP00000004078.1"/>
    <property type="gene ID" value="ENSPSIG00000003840.1"/>
</dbReference>
<dbReference type="Pfam" id="PF05483">
    <property type="entry name" value="SCP-1"/>
    <property type="match status" value="1"/>
</dbReference>
<dbReference type="GO" id="GO:0003690">
    <property type="term" value="F:double-stranded DNA binding"/>
    <property type="evidence" value="ECO:0007669"/>
    <property type="project" value="Ensembl"/>
</dbReference>
<protein>
    <submittedName>
        <fullName evidence="3">Synaptonemal complex protein 1</fullName>
    </submittedName>
</protein>
<dbReference type="eggNOG" id="ENOG502QTHX">
    <property type="taxonomic scope" value="Eukaryota"/>
</dbReference>
<dbReference type="GO" id="GO:0051878">
    <property type="term" value="P:lateral element assembly"/>
    <property type="evidence" value="ECO:0007669"/>
    <property type="project" value="Ensembl"/>
</dbReference>
<name>K7F7R8_PELSI</name>
<dbReference type="GO" id="GO:0032880">
    <property type="term" value="P:regulation of protein localization"/>
    <property type="evidence" value="ECO:0007669"/>
    <property type="project" value="Ensembl"/>
</dbReference>
<dbReference type="GO" id="GO:0051026">
    <property type="term" value="P:chiasma assembly"/>
    <property type="evidence" value="ECO:0007669"/>
    <property type="project" value="Ensembl"/>
</dbReference>
<feature type="compositionally biased region" description="Basic and acidic residues" evidence="2">
    <location>
        <begin position="549"/>
        <end position="567"/>
    </location>
</feature>
<dbReference type="OMA" id="KHKDQYD"/>
<dbReference type="GO" id="GO:0001673">
    <property type="term" value="C:male germ cell nucleus"/>
    <property type="evidence" value="ECO:0007669"/>
    <property type="project" value="Ensembl"/>
</dbReference>
<feature type="coiled-coil region" evidence="1">
    <location>
        <begin position="82"/>
        <end position="169"/>
    </location>
</feature>
<feature type="region of interest" description="Disordered" evidence="2">
    <location>
        <begin position="549"/>
        <end position="568"/>
    </location>
</feature>
<dbReference type="PANTHER" id="PTHR46918:SF1">
    <property type="entry name" value="SYNAPTONEMAL COMPLEX PROTEIN 1"/>
    <property type="match status" value="1"/>
</dbReference>
<dbReference type="GeneTree" id="ENSGT00390000003368"/>
<reference evidence="4" key="2">
    <citation type="journal article" date="2013" name="Nat. Genet.">
        <title>The draft genomes of soft-shell turtle and green sea turtle yield insights into the development and evolution of the turtle-specific body plan.</title>
        <authorList>
            <person name="Wang Z."/>
            <person name="Pascual-Anaya J."/>
            <person name="Zadissa A."/>
            <person name="Li W."/>
            <person name="Niimura Y."/>
            <person name="Huang Z."/>
            <person name="Li C."/>
            <person name="White S."/>
            <person name="Xiong Z."/>
            <person name="Fang D."/>
            <person name="Wang B."/>
            <person name="Ming Y."/>
            <person name="Chen Y."/>
            <person name="Zheng Y."/>
            <person name="Kuraku S."/>
            <person name="Pignatelli M."/>
            <person name="Herrero J."/>
            <person name="Beal K."/>
            <person name="Nozawa M."/>
            <person name="Li Q."/>
            <person name="Wang J."/>
            <person name="Zhang H."/>
            <person name="Yu L."/>
            <person name="Shigenobu S."/>
            <person name="Wang J."/>
            <person name="Liu J."/>
            <person name="Flicek P."/>
            <person name="Searle S."/>
            <person name="Wang J."/>
            <person name="Kuratani S."/>
            <person name="Yin Y."/>
            <person name="Aken B."/>
            <person name="Zhang G."/>
            <person name="Irie N."/>
        </authorList>
    </citation>
    <scope>NUCLEOTIDE SEQUENCE [LARGE SCALE GENOMIC DNA]</scope>
    <source>
        <strain evidence="4">Daiwa-1</strain>
    </source>
</reference>
<evidence type="ECO:0000313" key="4">
    <source>
        <dbReference type="Proteomes" id="UP000007267"/>
    </source>
</evidence>
<dbReference type="AlphaFoldDB" id="K7F7R8"/>
<dbReference type="GO" id="GO:0051289">
    <property type="term" value="P:protein homotetramerization"/>
    <property type="evidence" value="ECO:0007669"/>
    <property type="project" value="Ensembl"/>
</dbReference>
<sequence length="962" mass="112596">FQVFNKCTEEYFSSPMTSIPNHGEVADSDPVSQKINFLPRVEEESPSVIIHDCQDLPSSMLEDNVETMHELYSKLYKEAEKIKRWKATIESELKQKERKLQENKKIIEAQRKAIQELQFENEKLSLKLEDEICENKDLLQENTATRHLCNLLKETCARYTEKSNKYEHEREETRHLYVTLNNNIERMILAFEELRVQAENSRLEMCFKLKEAAEKVEQLEKEYKMEISVKEKQLSILTVQSGEKDNKIRDTKLQLQESRDKIIDLEEATKQQKELLKESQNKQKHLMGELEEAKVLLQKTETAQKSLETELRTAMKTLIEVTGEKEAQMEELTETRALHASVVEEFETANSNLKELLKEEQNRLKKLEEESELLVSELQNKSLELEEMAKLKSDKETQLEDLTEALEQVQGLLSERKHLEIIIEELQKREKEMKDILQIREKEVHNLEVQLTGAAEKEQNCIKQITALNADLEKEMLRNEELNMNCNKILLEKEQIAQEKSDSVIDLKKLQEVHKDNRKKEEKTKKLIENLEEMNSQLRNDLESLKEKMKKKDEEAKTKLDESEENARNIGSEISRKEKQLKMLENKFNNLKKQVENKTKYNEELQQENKVLKKKIAAESKQSSIYEGKVNKLQLELENVNRQHKETVESYQKEIESKNIAEEKVLEKIEKMRLMADEAVCLQKETDIRCQHKITEMVALMEKHKHQYDKMVEEKDSELELCKTKEQEQISVKKSLETELSHVKNELLSLKEQFKIEIEEKEKLIREAKENGVSKKEKKHKKIQTSFIETPKTSLKLASVNSEKSLSQNFTPFREKKLENKELSSQTPAKSVLGTPSLKTYTVKTPPKYKLQREIMNPLSEDVKKKRKVLLEMDTYSDSSEQNDLLSIVSEEEMFKKLYKNCPQASHLCVTTSKKITTPSTIKSPGAALKLTAMRRMRETGWTAVSKIDRKKKMKEAEKLFA</sequence>
<reference evidence="3" key="4">
    <citation type="submission" date="2025-09" db="UniProtKB">
        <authorList>
            <consortium name="Ensembl"/>
        </authorList>
    </citation>
    <scope>IDENTIFICATION</scope>
</reference>
<dbReference type="STRING" id="13735.ENSPSIP00000004078"/>
<dbReference type="GO" id="GO:0000711">
    <property type="term" value="P:meiotic DNA repair synthesis"/>
    <property type="evidence" value="ECO:0007669"/>
    <property type="project" value="Ensembl"/>
</dbReference>
<dbReference type="EMBL" id="AGCU01057058">
    <property type="status" value="NOT_ANNOTATED_CDS"/>
    <property type="molecule type" value="Genomic_DNA"/>
</dbReference>
<accession>K7F7R8</accession>
<dbReference type="GO" id="GO:0030849">
    <property type="term" value="C:autosome"/>
    <property type="evidence" value="ECO:0007669"/>
    <property type="project" value="Ensembl"/>
</dbReference>
<dbReference type="GO" id="GO:0035092">
    <property type="term" value="P:sperm DNA condensation"/>
    <property type="evidence" value="ECO:0007669"/>
    <property type="project" value="Ensembl"/>
</dbReference>
<evidence type="ECO:0000313" key="3">
    <source>
        <dbReference type="Ensembl" id="ENSPSIP00000004078.1"/>
    </source>
</evidence>
<evidence type="ECO:0000256" key="2">
    <source>
        <dbReference type="SAM" id="MobiDB-lite"/>
    </source>
</evidence>
<dbReference type="EMBL" id="AGCU01057060">
    <property type="status" value="NOT_ANNOTATED_CDS"/>
    <property type="molecule type" value="Genomic_DNA"/>
</dbReference>
<proteinExistence type="predicted"/>
<keyword evidence="4" id="KW-1185">Reference proteome</keyword>
<reference evidence="4" key="1">
    <citation type="submission" date="2011-10" db="EMBL/GenBank/DDBJ databases">
        <authorList>
            <consortium name="Soft-shell Turtle Genome Consortium"/>
        </authorList>
    </citation>
    <scope>NUCLEOTIDE SEQUENCE [LARGE SCALE GENOMIC DNA]</scope>
    <source>
        <strain evidence="4">Daiwa-1</strain>
    </source>
</reference>